<reference evidence="1" key="1">
    <citation type="submission" date="2020-04" db="EMBL/GenBank/DDBJ databases">
        <authorList>
            <person name="Chiriac C."/>
            <person name="Salcher M."/>
            <person name="Ghai R."/>
            <person name="Kavagutti S V."/>
        </authorList>
    </citation>
    <scope>NUCLEOTIDE SEQUENCE</scope>
</reference>
<organism evidence="1">
    <name type="scientific">uncultured Caudovirales phage</name>
    <dbReference type="NCBI Taxonomy" id="2100421"/>
    <lineage>
        <taxon>Viruses</taxon>
        <taxon>Duplodnaviria</taxon>
        <taxon>Heunggongvirae</taxon>
        <taxon>Uroviricota</taxon>
        <taxon>Caudoviricetes</taxon>
        <taxon>Peduoviridae</taxon>
        <taxon>Maltschvirus</taxon>
        <taxon>Maltschvirus maltsch</taxon>
    </lineage>
</organism>
<protein>
    <submittedName>
        <fullName evidence="1">Uncharacterized protein</fullName>
    </submittedName>
</protein>
<gene>
    <name evidence="1" type="ORF">UFOVP132_155</name>
</gene>
<name>A0A6J5LEF9_9CAUD</name>
<accession>A0A6J5LEF9</accession>
<evidence type="ECO:0000313" key="1">
    <source>
        <dbReference type="EMBL" id="CAB4131576.1"/>
    </source>
</evidence>
<sequence length="94" mass="11069">MTKLVMVETLSQFRHRYVVELPDNAENIWAVEDVIITGGVEEFSQTHLGELDFSSREITKEEYLRLFDEDVSYCKGWSEEQKLKFIHQSEALKK</sequence>
<proteinExistence type="predicted"/>
<dbReference type="EMBL" id="LR796247">
    <property type="protein sequence ID" value="CAB4131576.1"/>
    <property type="molecule type" value="Genomic_DNA"/>
</dbReference>